<protein>
    <submittedName>
        <fullName evidence="1">Uncharacterized protein</fullName>
    </submittedName>
</protein>
<dbReference type="EMBL" id="OE839991">
    <property type="protein sequence ID" value="CAD7589182.1"/>
    <property type="molecule type" value="Genomic_DNA"/>
</dbReference>
<gene>
    <name evidence="1" type="ORF">TGEB3V08_LOCUS3159</name>
</gene>
<accession>A0A7R9JTP0</accession>
<reference evidence="1" key="1">
    <citation type="submission" date="2020-11" db="EMBL/GenBank/DDBJ databases">
        <authorList>
            <person name="Tran Van P."/>
        </authorList>
    </citation>
    <scope>NUCLEOTIDE SEQUENCE</scope>
</reference>
<dbReference type="AlphaFoldDB" id="A0A7R9JTP0"/>
<sequence>MDGCLIQADVLEITVCGRLASLSQSVADIERRVLLLEIPLVSPTVELPAAKMVYESDFYTTRRPYSSAPRPTITSYSVTTRLHLLNMVQLFTKYSQDQAALVEHGTTVHQELPRPELQFFLH</sequence>
<proteinExistence type="predicted"/>
<name>A0A7R9JTP0_TIMGE</name>
<organism evidence="1">
    <name type="scientific">Timema genevievae</name>
    <name type="common">Walking stick</name>
    <dbReference type="NCBI Taxonomy" id="629358"/>
    <lineage>
        <taxon>Eukaryota</taxon>
        <taxon>Metazoa</taxon>
        <taxon>Ecdysozoa</taxon>
        <taxon>Arthropoda</taxon>
        <taxon>Hexapoda</taxon>
        <taxon>Insecta</taxon>
        <taxon>Pterygota</taxon>
        <taxon>Neoptera</taxon>
        <taxon>Polyneoptera</taxon>
        <taxon>Phasmatodea</taxon>
        <taxon>Timematodea</taxon>
        <taxon>Timematoidea</taxon>
        <taxon>Timematidae</taxon>
        <taxon>Timema</taxon>
    </lineage>
</organism>
<evidence type="ECO:0000313" key="1">
    <source>
        <dbReference type="EMBL" id="CAD7589182.1"/>
    </source>
</evidence>